<dbReference type="GO" id="GO:0043565">
    <property type="term" value="F:sequence-specific DNA binding"/>
    <property type="evidence" value="ECO:0007669"/>
    <property type="project" value="TreeGrafter"/>
</dbReference>
<organism evidence="6 7">
    <name type="scientific">Pseudomonas frederiksbergensis</name>
    <dbReference type="NCBI Taxonomy" id="104087"/>
    <lineage>
        <taxon>Bacteria</taxon>
        <taxon>Pseudomonadati</taxon>
        <taxon>Pseudomonadota</taxon>
        <taxon>Gammaproteobacteria</taxon>
        <taxon>Pseudomonadales</taxon>
        <taxon>Pseudomonadaceae</taxon>
        <taxon>Pseudomonas</taxon>
    </lineage>
</organism>
<keyword evidence="4" id="KW-0804">Transcription</keyword>
<evidence type="ECO:0000256" key="1">
    <source>
        <dbReference type="ARBA" id="ARBA00009437"/>
    </source>
</evidence>
<dbReference type="PANTHER" id="PTHR30537:SF3">
    <property type="entry name" value="TRANSCRIPTIONAL REGULATORY PROTEIN"/>
    <property type="match status" value="1"/>
</dbReference>
<comment type="similarity">
    <text evidence="1">Belongs to the LysR transcriptional regulatory family.</text>
</comment>
<dbReference type="PROSITE" id="PS50931">
    <property type="entry name" value="HTH_LYSR"/>
    <property type="match status" value="1"/>
</dbReference>
<dbReference type="Gene3D" id="3.40.190.290">
    <property type="match status" value="1"/>
</dbReference>
<gene>
    <name evidence="6" type="ORF">BK665_18175</name>
</gene>
<dbReference type="GO" id="GO:0003700">
    <property type="term" value="F:DNA-binding transcription factor activity"/>
    <property type="evidence" value="ECO:0007669"/>
    <property type="project" value="InterPro"/>
</dbReference>
<proteinExistence type="inferred from homology"/>
<dbReference type="Gene3D" id="1.10.10.10">
    <property type="entry name" value="Winged helix-like DNA-binding domain superfamily/Winged helix DNA-binding domain"/>
    <property type="match status" value="1"/>
</dbReference>
<dbReference type="InterPro" id="IPR005119">
    <property type="entry name" value="LysR_subst-bd"/>
</dbReference>
<dbReference type="SUPFAM" id="SSF53850">
    <property type="entry name" value="Periplasmic binding protein-like II"/>
    <property type="match status" value="1"/>
</dbReference>
<dbReference type="OrthoDB" id="570111at2"/>
<evidence type="ECO:0000256" key="2">
    <source>
        <dbReference type="ARBA" id="ARBA00023015"/>
    </source>
</evidence>
<dbReference type="RefSeq" id="WP_123408259.1">
    <property type="nucleotide sequence ID" value="NZ_MOBP01000012.1"/>
</dbReference>
<evidence type="ECO:0000313" key="6">
    <source>
        <dbReference type="EMBL" id="RON51794.1"/>
    </source>
</evidence>
<dbReference type="SUPFAM" id="SSF46785">
    <property type="entry name" value="Winged helix' DNA-binding domain"/>
    <property type="match status" value="1"/>
</dbReference>
<dbReference type="Pfam" id="PF00126">
    <property type="entry name" value="HTH_1"/>
    <property type="match status" value="1"/>
</dbReference>
<accession>A0A423KG53</accession>
<evidence type="ECO:0000313" key="7">
    <source>
        <dbReference type="Proteomes" id="UP000283627"/>
    </source>
</evidence>
<dbReference type="EMBL" id="MOBP01000012">
    <property type="protein sequence ID" value="RON51794.1"/>
    <property type="molecule type" value="Genomic_DNA"/>
</dbReference>
<dbReference type="InterPro" id="IPR058163">
    <property type="entry name" value="LysR-type_TF_proteobact-type"/>
</dbReference>
<dbReference type="GO" id="GO:0006351">
    <property type="term" value="P:DNA-templated transcription"/>
    <property type="evidence" value="ECO:0007669"/>
    <property type="project" value="TreeGrafter"/>
</dbReference>
<dbReference type="PANTHER" id="PTHR30537">
    <property type="entry name" value="HTH-TYPE TRANSCRIPTIONAL REGULATOR"/>
    <property type="match status" value="1"/>
</dbReference>
<dbReference type="InterPro" id="IPR036388">
    <property type="entry name" value="WH-like_DNA-bd_sf"/>
</dbReference>
<evidence type="ECO:0000259" key="5">
    <source>
        <dbReference type="PROSITE" id="PS50931"/>
    </source>
</evidence>
<sequence>MFDWQDLYFFTILARTESLSAAARELQVEHATVGRRIEALEKSLGLRLVDRLPRSRPLTEDGRALARLTSSMVNIATEVKQLSRVAAIEVAGTVKVSAPPSIAIYCIAPCIAALREEHPKLSVVLLPSLSMAALDKGEADIALRTVRPDEGALVRRKIGVVRFALYANVQFAERPTEQWSFIAYDETQDHLPQQNWLHQIRRHRPVVFSASDLASQQMAARFGVGAVVLPTTVGDNDSSLQRLLVESEPPVRDIWLTVYPDLRRSQSVKVVMDFLVNCIQQEPRLRSL</sequence>
<dbReference type="InterPro" id="IPR036390">
    <property type="entry name" value="WH_DNA-bd_sf"/>
</dbReference>
<keyword evidence="3" id="KW-0238">DNA-binding</keyword>
<protein>
    <submittedName>
        <fullName evidence="6">LysR family transcriptional regulator</fullName>
    </submittedName>
</protein>
<evidence type="ECO:0000256" key="4">
    <source>
        <dbReference type="ARBA" id="ARBA00023163"/>
    </source>
</evidence>
<dbReference type="Proteomes" id="UP000283627">
    <property type="component" value="Unassembled WGS sequence"/>
</dbReference>
<feature type="domain" description="HTH lysR-type" evidence="5">
    <location>
        <begin position="2"/>
        <end position="59"/>
    </location>
</feature>
<dbReference type="AlphaFoldDB" id="A0A423KG53"/>
<reference evidence="6 7" key="1">
    <citation type="submission" date="2016-10" db="EMBL/GenBank/DDBJ databases">
        <title>Comparative genome analysis of multiple Pseudomonas spp. focuses on biocontrol and plant growth promoting traits.</title>
        <authorList>
            <person name="Tao X.-Y."/>
            <person name="Taylor C.G."/>
        </authorList>
    </citation>
    <scope>NUCLEOTIDE SEQUENCE [LARGE SCALE GENOMIC DNA]</scope>
    <source>
        <strain evidence="6 7">39A2</strain>
    </source>
</reference>
<keyword evidence="2" id="KW-0805">Transcription regulation</keyword>
<name>A0A423KG53_9PSED</name>
<dbReference type="Pfam" id="PF03466">
    <property type="entry name" value="LysR_substrate"/>
    <property type="match status" value="1"/>
</dbReference>
<dbReference type="InterPro" id="IPR000847">
    <property type="entry name" value="LysR_HTH_N"/>
</dbReference>
<comment type="caution">
    <text evidence="6">The sequence shown here is derived from an EMBL/GenBank/DDBJ whole genome shotgun (WGS) entry which is preliminary data.</text>
</comment>
<evidence type="ECO:0000256" key="3">
    <source>
        <dbReference type="ARBA" id="ARBA00023125"/>
    </source>
</evidence>